<accession>A0A1G8ZYH0</accession>
<dbReference type="EMBL" id="FNFM01000005">
    <property type="protein sequence ID" value="SDK19664.1"/>
    <property type="molecule type" value="Genomic_DNA"/>
</dbReference>
<dbReference type="Pfam" id="PF01546">
    <property type="entry name" value="Peptidase_M20"/>
    <property type="match status" value="1"/>
</dbReference>
<dbReference type="GO" id="GO:0016787">
    <property type="term" value="F:hydrolase activity"/>
    <property type="evidence" value="ECO:0007669"/>
    <property type="project" value="UniProtKB-KW"/>
</dbReference>
<feature type="domain" description="Peptidase M20 dimerisation" evidence="7">
    <location>
        <begin position="214"/>
        <end position="350"/>
    </location>
</feature>
<keyword evidence="9" id="KW-1185">Reference proteome</keyword>
<evidence type="ECO:0000256" key="3">
    <source>
        <dbReference type="ARBA" id="ARBA00022723"/>
    </source>
</evidence>
<dbReference type="Gene3D" id="3.30.70.360">
    <property type="match status" value="1"/>
</dbReference>
<dbReference type="InterPro" id="IPR011650">
    <property type="entry name" value="Peptidase_M20_dimer"/>
</dbReference>
<sequence length="453" mass="49526">MSAHVDPENDDRSSTDPGLRRAEDEVVTLASELIRFDTTNTGDPATLNPERPAAEYVAEKLGEVGFETTYVESGDTPGRGNVIARMPGADRQRGGLLVHGHLDVVPADPTEWSVHPFSGAVQDDYLWGRGAVDMKDMVGMTLATARRLGRDGITPPRDIVFAFLADEEAGGLQGAQWLVDHRPELFEGCTEAISEVGGYSVTFDDGVRAYLIQTAEKGIRWLKLRVRARAGHGSMVHEDNAVTQLAEAVARLGQHRFPIVLNDSVREFLDGVSELTGWSFPEEDLDGAIAKLGNLSRIIGATVRDIANPTMLNAGYKANVIPSVAEASVDCRILPGREEEFDRELAEVLGPHVEREWVGLPPVETRFEGEIVESMSRSLLTEDPAARTLPYMMSGGTDAKSFSRLGMNCFGFAPLRLPAELDFSALFHGVDERVPVDSLRFGTRVLDHFLRTS</sequence>
<dbReference type="InterPro" id="IPR036264">
    <property type="entry name" value="Bact_exopeptidase_dim_dom"/>
</dbReference>
<dbReference type="PROSITE" id="PS00758">
    <property type="entry name" value="ARGE_DAPE_CPG2_1"/>
    <property type="match status" value="1"/>
</dbReference>
<evidence type="ECO:0000256" key="6">
    <source>
        <dbReference type="SAM" id="MobiDB-lite"/>
    </source>
</evidence>
<dbReference type="SUPFAM" id="SSF53187">
    <property type="entry name" value="Zn-dependent exopeptidases"/>
    <property type="match status" value="1"/>
</dbReference>
<dbReference type="NCBIfam" id="NF005913">
    <property type="entry name" value="PRK07906.1"/>
    <property type="match status" value="1"/>
</dbReference>
<reference evidence="9" key="1">
    <citation type="submission" date="2016-10" db="EMBL/GenBank/DDBJ databases">
        <authorList>
            <person name="Varghese N."/>
            <person name="Submissions S."/>
        </authorList>
    </citation>
    <scope>NUCLEOTIDE SEQUENCE [LARGE SCALE GENOMIC DNA]</scope>
    <source>
        <strain evidence="9">DSM 45460</strain>
    </source>
</reference>
<organism evidence="8 9">
    <name type="scientific">Actinopolyspora mzabensis</name>
    <dbReference type="NCBI Taxonomy" id="995066"/>
    <lineage>
        <taxon>Bacteria</taxon>
        <taxon>Bacillati</taxon>
        <taxon>Actinomycetota</taxon>
        <taxon>Actinomycetes</taxon>
        <taxon>Actinopolysporales</taxon>
        <taxon>Actinopolysporaceae</taxon>
        <taxon>Actinopolyspora</taxon>
    </lineage>
</organism>
<dbReference type="OrthoDB" id="7055905at2"/>
<dbReference type="Gene3D" id="3.40.630.10">
    <property type="entry name" value="Zn peptidases"/>
    <property type="match status" value="1"/>
</dbReference>
<evidence type="ECO:0000256" key="2">
    <source>
        <dbReference type="ARBA" id="ARBA00006247"/>
    </source>
</evidence>
<dbReference type="PANTHER" id="PTHR43808">
    <property type="entry name" value="ACETYLORNITHINE DEACETYLASE"/>
    <property type="match status" value="1"/>
</dbReference>
<gene>
    <name evidence="8" type="ORF">SAMN04487820_105188</name>
</gene>
<dbReference type="InterPro" id="IPR001261">
    <property type="entry name" value="ArgE/DapE_CS"/>
</dbReference>
<keyword evidence="5" id="KW-0862">Zinc</keyword>
<protein>
    <submittedName>
        <fullName evidence="8">Acetylornithine deacetylase/Succinyl-diaminopimelate desuccinylase</fullName>
    </submittedName>
</protein>
<comment type="similarity">
    <text evidence="2">Belongs to the peptidase M20A family.</text>
</comment>
<dbReference type="Proteomes" id="UP000199213">
    <property type="component" value="Unassembled WGS sequence"/>
</dbReference>
<dbReference type="SUPFAM" id="SSF55031">
    <property type="entry name" value="Bacterial exopeptidase dimerisation domain"/>
    <property type="match status" value="1"/>
</dbReference>
<dbReference type="RefSeq" id="WP_092627757.1">
    <property type="nucleotide sequence ID" value="NZ_FNFM01000005.1"/>
</dbReference>
<evidence type="ECO:0000256" key="5">
    <source>
        <dbReference type="ARBA" id="ARBA00022833"/>
    </source>
</evidence>
<dbReference type="FunFam" id="1.10.150.900:FF:000002">
    <property type="entry name" value="M20/M25/M40 family peptidase"/>
    <property type="match status" value="1"/>
</dbReference>
<dbReference type="Pfam" id="PF07687">
    <property type="entry name" value="M20_dimer"/>
    <property type="match status" value="1"/>
</dbReference>
<feature type="region of interest" description="Disordered" evidence="6">
    <location>
        <begin position="1"/>
        <end position="22"/>
    </location>
</feature>
<dbReference type="InterPro" id="IPR050072">
    <property type="entry name" value="Peptidase_M20A"/>
</dbReference>
<dbReference type="Gene3D" id="1.10.150.900">
    <property type="match status" value="1"/>
</dbReference>
<evidence type="ECO:0000259" key="7">
    <source>
        <dbReference type="Pfam" id="PF07687"/>
    </source>
</evidence>
<evidence type="ECO:0000313" key="8">
    <source>
        <dbReference type="EMBL" id="SDK19664.1"/>
    </source>
</evidence>
<dbReference type="PANTHER" id="PTHR43808:SF8">
    <property type="entry name" value="PEPTIDASE M20 DIMERISATION DOMAIN-CONTAINING PROTEIN"/>
    <property type="match status" value="1"/>
</dbReference>
<evidence type="ECO:0000256" key="1">
    <source>
        <dbReference type="ARBA" id="ARBA00001947"/>
    </source>
</evidence>
<keyword evidence="4" id="KW-0378">Hydrolase</keyword>
<evidence type="ECO:0000256" key="4">
    <source>
        <dbReference type="ARBA" id="ARBA00022801"/>
    </source>
</evidence>
<keyword evidence="3" id="KW-0479">Metal-binding</keyword>
<dbReference type="InterPro" id="IPR002933">
    <property type="entry name" value="Peptidase_M20"/>
</dbReference>
<dbReference type="CDD" id="cd05675">
    <property type="entry name" value="M20_yscS_like"/>
    <property type="match status" value="1"/>
</dbReference>
<dbReference type="AlphaFoldDB" id="A0A1G8ZYH0"/>
<comment type="cofactor">
    <cofactor evidence="1">
        <name>Zn(2+)</name>
        <dbReference type="ChEBI" id="CHEBI:29105"/>
    </cofactor>
</comment>
<name>A0A1G8ZYH0_ACTMZ</name>
<dbReference type="GO" id="GO:0046872">
    <property type="term" value="F:metal ion binding"/>
    <property type="evidence" value="ECO:0007669"/>
    <property type="project" value="UniProtKB-KW"/>
</dbReference>
<evidence type="ECO:0000313" key="9">
    <source>
        <dbReference type="Proteomes" id="UP000199213"/>
    </source>
</evidence>
<proteinExistence type="inferred from homology"/>